<dbReference type="Proteomes" id="UP001164653">
    <property type="component" value="Chromosome"/>
</dbReference>
<accession>A0A9E8N4Y4</accession>
<dbReference type="PROSITE" id="PS51257">
    <property type="entry name" value="PROKAR_LIPOPROTEIN"/>
    <property type="match status" value="1"/>
</dbReference>
<proteinExistence type="predicted"/>
<dbReference type="RefSeq" id="WP_244820994.1">
    <property type="nucleotide sequence ID" value="NZ_CP112998.1"/>
</dbReference>
<dbReference type="KEGG" id="dpf:ON006_19225"/>
<dbReference type="EMBL" id="CP112998">
    <property type="protein sequence ID" value="WAC09880.1"/>
    <property type="molecule type" value="Genomic_DNA"/>
</dbReference>
<evidence type="ECO:0008006" key="3">
    <source>
        <dbReference type="Google" id="ProtNLM"/>
    </source>
</evidence>
<protein>
    <recommendedName>
        <fullName evidence="3">Lipoprotein</fullName>
    </recommendedName>
</protein>
<name>A0A9E8N4Y4_9BACT</name>
<reference evidence="1" key="1">
    <citation type="submission" date="2022-11" db="EMBL/GenBank/DDBJ databases">
        <title>Dyadobacter pollutisoli sp. nov., isolated from plastic dumped soil.</title>
        <authorList>
            <person name="Kim J.M."/>
            <person name="Kim K.R."/>
            <person name="Lee J.K."/>
            <person name="Hao L."/>
            <person name="Jeon C.O."/>
        </authorList>
    </citation>
    <scope>NUCLEOTIDE SEQUENCE</scope>
    <source>
        <strain evidence="1">U1</strain>
    </source>
</reference>
<evidence type="ECO:0000313" key="2">
    <source>
        <dbReference type="Proteomes" id="UP001164653"/>
    </source>
</evidence>
<gene>
    <name evidence="1" type="ORF">ON006_19225</name>
</gene>
<dbReference type="AlphaFoldDB" id="A0A9E8N4Y4"/>
<organism evidence="1 2">
    <name type="scientific">Dyadobacter pollutisoli</name>
    <dbReference type="NCBI Taxonomy" id="2910158"/>
    <lineage>
        <taxon>Bacteria</taxon>
        <taxon>Pseudomonadati</taxon>
        <taxon>Bacteroidota</taxon>
        <taxon>Cytophagia</taxon>
        <taxon>Cytophagales</taxon>
        <taxon>Spirosomataceae</taxon>
        <taxon>Dyadobacter</taxon>
    </lineage>
</organism>
<keyword evidence="2" id="KW-1185">Reference proteome</keyword>
<sequence>MKILIVLFGLLAWIGCHDESKVLDEEVLETDATWTNMLAADGCAWHFAVVSKDTSYYFIPNEASKLKIDAVLGKQESSYSFTDVHLKYSYTGNKGTVQCGWGTKATYNEVKIIEIHKK</sequence>
<evidence type="ECO:0000313" key="1">
    <source>
        <dbReference type="EMBL" id="WAC09880.1"/>
    </source>
</evidence>